<evidence type="ECO:0000313" key="12">
    <source>
        <dbReference type="EMBL" id="ACU53588.1"/>
    </source>
</evidence>
<feature type="domain" description="Aminoacyl-transfer RNA synthetases class-II family profile" evidence="11">
    <location>
        <begin position="5"/>
        <end position="464"/>
    </location>
</feature>
<dbReference type="PANTHER" id="PTHR42753">
    <property type="entry name" value="MITOCHONDRIAL RIBOSOME PROTEIN L39/PROLYL-TRNA LIGASE FAMILY MEMBER"/>
    <property type="match status" value="1"/>
</dbReference>
<comment type="catalytic activity">
    <reaction evidence="9">
        <text>tRNA(Pro) + L-proline + ATP = L-prolyl-tRNA(Pro) + AMP + diphosphate</text>
        <dbReference type="Rhea" id="RHEA:14305"/>
        <dbReference type="Rhea" id="RHEA-COMP:9700"/>
        <dbReference type="Rhea" id="RHEA-COMP:9702"/>
        <dbReference type="ChEBI" id="CHEBI:30616"/>
        <dbReference type="ChEBI" id="CHEBI:33019"/>
        <dbReference type="ChEBI" id="CHEBI:60039"/>
        <dbReference type="ChEBI" id="CHEBI:78442"/>
        <dbReference type="ChEBI" id="CHEBI:78532"/>
        <dbReference type="ChEBI" id="CHEBI:456215"/>
        <dbReference type="EC" id="6.1.1.15"/>
    </reaction>
</comment>
<dbReference type="InterPro" id="IPR036754">
    <property type="entry name" value="YbaK/aa-tRNA-synt-asso_dom_sf"/>
</dbReference>
<dbReference type="GO" id="GO:0006433">
    <property type="term" value="P:prolyl-tRNA aminoacylation"/>
    <property type="evidence" value="ECO:0007669"/>
    <property type="project" value="UniProtKB-UniRule"/>
</dbReference>
<evidence type="ECO:0000256" key="8">
    <source>
        <dbReference type="ARBA" id="ARBA00023146"/>
    </source>
</evidence>
<reference evidence="12 13" key="1">
    <citation type="journal article" date="2009" name="Stand. Genomic Sci.">
        <title>Complete genome sequence of Acidimicrobium ferrooxidans type strain (ICP).</title>
        <authorList>
            <person name="Clum A."/>
            <person name="Nolan M."/>
            <person name="Lang E."/>
            <person name="Glavina Del Rio T."/>
            <person name="Tice H."/>
            <person name="Copeland A."/>
            <person name="Cheng J.F."/>
            <person name="Lucas S."/>
            <person name="Chen F."/>
            <person name="Bruce D."/>
            <person name="Goodwin L."/>
            <person name="Pitluck S."/>
            <person name="Ivanova N."/>
            <person name="Mavrommatis K."/>
            <person name="Mikhailova N."/>
            <person name="Pati A."/>
            <person name="Chen A."/>
            <person name="Palaniappan K."/>
            <person name="Goker M."/>
            <person name="Spring S."/>
            <person name="Land M."/>
            <person name="Hauser L."/>
            <person name="Chang Y.J."/>
            <person name="Jeffries C.C."/>
            <person name="Chain P."/>
            <person name="Bristow J."/>
            <person name="Eisen J.A."/>
            <person name="Markowitz V."/>
            <person name="Hugenholtz P."/>
            <person name="Kyrpides N.C."/>
            <person name="Klenk H.P."/>
            <person name="Lapidus A."/>
        </authorList>
    </citation>
    <scope>NUCLEOTIDE SEQUENCE [LARGE SCALE GENOMIC DNA]</scope>
    <source>
        <strain evidence="13">DSM 10331 / JCM 15462 / NBRC 103882 / ICP</strain>
    </source>
</reference>
<dbReference type="Gene3D" id="3.30.930.10">
    <property type="entry name" value="Bira Bifunctional Protein, Domain 2"/>
    <property type="match status" value="2"/>
</dbReference>
<dbReference type="SUPFAM" id="SSF55681">
    <property type="entry name" value="Class II aaRS and biotin synthetases"/>
    <property type="match status" value="1"/>
</dbReference>
<evidence type="ECO:0000256" key="7">
    <source>
        <dbReference type="ARBA" id="ARBA00022917"/>
    </source>
</evidence>
<dbReference type="InterPro" id="IPR045864">
    <property type="entry name" value="aa-tRNA-synth_II/BPL/LPL"/>
</dbReference>
<dbReference type="NCBIfam" id="NF006625">
    <property type="entry name" value="PRK09194.1"/>
    <property type="match status" value="1"/>
</dbReference>
<dbReference type="EMBL" id="CP001631">
    <property type="protein sequence ID" value="ACU53588.1"/>
    <property type="molecule type" value="Genomic_DNA"/>
</dbReference>
<dbReference type="NCBIfam" id="TIGR00409">
    <property type="entry name" value="proS_fam_II"/>
    <property type="match status" value="1"/>
</dbReference>
<dbReference type="PROSITE" id="PS50862">
    <property type="entry name" value="AA_TRNA_LIGASE_II"/>
    <property type="match status" value="1"/>
</dbReference>
<dbReference type="InterPro" id="IPR006195">
    <property type="entry name" value="aa-tRNA-synth_II"/>
</dbReference>
<evidence type="ECO:0000256" key="6">
    <source>
        <dbReference type="ARBA" id="ARBA00022840"/>
    </source>
</evidence>
<dbReference type="SUPFAM" id="SSF52954">
    <property type="entry name" value="Class II aaRS ABD-related"/>
    <property type="match status" value="1"/>
</dbReference>
<dbReference type="GO" id="GO:0002161">
    <property type="term" value="F:aminoacyl-tRNA deacylase activity"/>
    <property type="evidence" value="ECO:0007669"/>
    <property type="project" value="InterPro"/>
</dbReference>
<dbReference type="Pfam" id="PF03129">
    <property type="entry name" value="HGTP_anticodon"/>
    <property type="match status" value="1"/>
</dbReference>
<keyword evidence="8 12" id="KW-0030">Aminoacyl-tRNA synthetase</keyword>
<keyword evidence="13" id="KW-1185">Reference proteome</keyword>
<evidence type="ECO:0000256" key="1">
    <source>
        <dbReference type="ARBA" id="ARBA00012831"/>
    </source>
</evidence>
<dbReference type="InterPro" id="IPR007214">
    <property type="entry name" value="YbaK/aa-tRNA-synth-assoc-dom"/>
</dbReference>
<dbReference type="PRINTS" id="PR01046">
    <property type="entry name" value="TRNASYNTHPRO"/>
</dbReference>
<evidence type="ECO:0000313" key="13">
    <source>
        <dbReference type="Proteomes" id="UP000000771"/>
    </source>
</evidence>
<dbReference type="RefSeq" id="WP_015798083.1">
    <property type="nucleotide sequence ID" value="NC_013124.1"/>
</dbReference>
<name>C7LXY0_ACIFD</name>
<dbReference type="Pfam" id="PF04073">
    <property type="entry name" value="tRNA_edit"/>
    <property type="match status" value="1"/>
</dbReference>
<evidence type="ECO:0000256" key="10">
    <source>
        <dbReference type="NCBIfam" id="TIGR00409"/>
    </source>
</evidence>
<proteinExistence type="predicted"/>
<keyword evidence="6" id="KW-0067">ATP-binding</keyword>
<dbReference type="Gene3D" id="3.40.50.800">
    <property type="entry name" value="Anticodon-binding domain"/>
    <property type="match status" value="1"/>
</dbReference>
<dbReference type="STRING" id="525909.Afer_0634"/>
<dbReference type="InterPro" id="IPR002316">
    <property type="entry name" value="Pro-tRNA-ligase_IIa"/>
</dbReference>
<dbReference type="SUPFAM" id="SSF55826">
    <property type="entry name" value="YbaK/ProRS associated domain"/>
    <property type="match status" value="1"/>
</dbReference>
<evidence type="ECO:0000259" key="11">
    <source>
        <dbReference type="PROSITE" id="PS50862"/>
    </source>
</evidence>
<keyword evidence="3" id="KW-0963">Cytoplasm</keyword>
<dbReference type="InterPro" id="IPR002314">
    <property type="entry name" value="aa-tRNA-synt_IIb"/>
</dbReference>
<accession>C7LXY0</accession>
<dbReference type="InterPro" id="IPR004154">
    <property type="entry name" value="Anticodon-bd"/>
</dbReference>
<keyword evidence="5" id="KW-0547">Nucleotide-binding</keyword>
<dbReference type="AlphaFoldDB" id="C7LXY0"/>
<dbReference type="EC" id="6.1.1.15" evidence="1 10"/>
<dbReference type="GO" id="GO:0005829">
    <property type="term" value="C:cytosol"/>
    <property type="evidence" value="ECO:0007669"/>
    <property type="project" value="TreeGrafter"/>
</dbReference>
<dbReference type="KEGG" id="afo:Afer_0634"/>
<dbReference type="InterPro" id="IPR050062">
    <property type="entry name" value="Pro-tRNA_synthetase"/>
</dbReference>
<dbReference type="InterPro" id="IPR004500">
    <property type="entry name" value="Pro-tRNA-synth_IIa_bac-type"/>
</dbReference>
<dbReference type="Pfam" id="PF00587">
    <property type="entry name" value="tRNA-synt_2b"/>
    <property type="match status" value="1"/>
</dbReference>
<dbReference type="PANTHER" id="PTHR42753:SF2">
    <property type="entry name" value="PROLINE--TRNA LIGASE"/>
    <property type="match status" value="1"/>
</dbReference>
<protein>
    <recommendedName>
        <fullName evidence="2 10">Proline--tRNA ligase</fullName>
        <ecNumber evidence="1 10">6.1.1.15</ecNumber>
    </recommendedName>
</protein>
<dbReference type="GO" id="GO:0005524">
    <property type="term" value="F:ATP binding"/>
    <property type="evidence" value="ECO:0007669"/>
    <property type="project" value="UniProtKB-KW"/>
</dbReference>
<evidence type="ECO:0000256" key="2">
    <source>
        <dbReference type="ARBA" id="ARBA00019110"/>
    </source>
</evidence>
<keyword evidence="4 12" id="KW-0436">Ligase</keyword>
<dbReference type="HOGENOM" id="CLU_016739_0_0_11"/>
<sequence>MRASDLVFATQREDPRDAEVASHRLLVRGGYMRALASGVWSLLPLGFRVLERIGAIVAEEFDRAGGNQLLLPALHPVELWQETGRNVTMDDVLMRVDSKLGSLVLGPTHEEAVIAAVGPDLASYRSLPAFVYQIQTKFRDEPRARFGLMRTREFVMADGYTFDVDREHMRVSYQRVYEAYLRVYRRLGLKAVPVEADAGAIGGDVNHEFMVPSAIGEDHFASCRACGYQANVEAARRGRGPDRVLPPIEQPRVYATPGAPGVREAIAALRAEGAPVDDDGMLKCMVAYDDAGRTTLVLVPGQRSVRLPRGWRLAGEEAFRPEGPFFLGYVGPVGMREAGVRIVADPMIRERPWWATGNNAEGEHVVGVRVGVDFEVDDWIEVVEVVDGDPCPRCGAPLALVRAVEVGHTFQLGQLYSSRMSRGTFVGEDGATHPFWMGCYGIGVSRLIAVIAEEYQRDGGLAWPLEIAPFQVAVVPAGSSDDVAATAANIAEELERMGRRVLLEDRGLSFGVAARDQELVGAPLWVVVGARSLARGEVELRNRVDGRTLTVQLRDVAQAVDAEAGRIGERAD</sequence>
<keyword evidence="7" id="KW-0648">Protein biosynthesis</keyword>
<evidence type="ECO:0000256" key="9">
    <source>
        <dbReference type="ARBA" id="ARBA00047671"/>
    </source>
</evidence>
<dbReference type="eggNOG" id="COG0442">
    <property type="taxonomic scope" value="Bacteria"/>
</dbReference>
<organism evidence="12 13">
    <name type="scientific">Acidimicrobium ferrooxidans (strain DSM 10331 / JCM 15462 / NBRC 103882 / ICP)</name>
    <dbReference type="NCBI Taxonomy" id="525909"/>
    <lineage>
        <taxon>Bacteria</taxon>
        <taxon>Bacillati</taxon>
        <taxon>Actinomycetota</taxon>
        <taxon>Acidimicrobiia</taxon>
        <taxon>Acidimicrobiales</taxon>
        <taxon>Acidimicrobiaceae</taxon>
        <taxon>Acidimicrobium</taxon>
    </lineage>
</organism>
<evidence type="ECO:0000256" key="3">
    <source>
        <dbReference type="ARBA" id="ARBA00022490"/>
    </source>
</evidence>
<evidence type="ECO:0000256" key="4">
    <source>
        <dbReference type="ARBA" id="ARBA00022598"/>
    </source>
</evidence>
<gene>
    <name evidence="12" type="ordered locus">Afer_0634</name>
</gene>
<dbReference type="GO" id="GO:0004827">
    <property type="term" value="F:proline-tRNA ligase activity"/>
    <property type="evidence" value="ECO:0007669"/>
    <property type="project" value="UniProtKB-UniRule"/>
</dbReference>
<evidence type="ECO:0000256" key="5">
    <source>
        <dbReference type="ARBA" id="ARBA00022741"/>
    </source>
</evidence>
<dbReference type="Gene3D" id="3.90.960.10">
    <property type="entry name" value="YbaK/aminoacyl-tRNA synthetase-associated domain"/>
    <property type="match status" value="1"/>
</dbReference>
<dbReference type="OrthoDB" id="9809052at2"/>
<dbReference type="Proteomes" id="UP000000771">
    <property type="component" value="Chromosome"/>
</dbReference>
<dbReference type="InterPro" id="IPR036621">
    <property type="entry name" value="Anticodon-bd_dom_sf"/>
</dbReference>